<evidence type="ECO:0000313" key="2">
    <source>
        <dbReference type="EMBL" id="RHZ69002.1"/>
    </source>
</evidence>
<sequence>MYTSSVNFFKRKPSKSFTPITFEYLQHKRNIYEGKVTSLTTKAKPRPNIKDHDQVYDQRPKQDHDQAPKQVHNQNTKTSSRPKTNCNKEITLPSNDETTLLSINDKTQPNNNNNNETILPDNSIPLENSISNITNSLLLQQAIVVPFVGQVFEIWDDVDKYLHEYAWQEKFVIIKTRNDRGPPPEQISAIINITSLNINHNHPLNPITNTYATKN</sequence>
<feature type="compositionally biased region" description="Polar residues" evidence="1">
    <location>
        <begin position="71"/>
        <end position="109"/>
    </location>
</feature>
<accession>A0A397I1D2</accession>
<evidence type="ECO:0000313" key="3">
    <source>
        <dbReference type="Proteomes" id="UP000266861"/>
    </source>
</evidence>
<proteinExistence type="predicted"/>
<dbReference type="OrthoDB" id="10486119at2759"/>
<keyword evidence="3" id="KW-1185">Reference proteome</keyword>
<comment type="caution">
    <text evidence="2">The sequence shown here is derived from an EMBL/GenBank/DDBJ whole genome shotgun (WGS) entry which is preliminary data.</text>
</comment>
<dbReference type="EMBL" id="PQFF01000265">
    <property type="protein sequence ID" value="RHZ69002.1"/>
    <property type="molecule type" value="Genomic_DNA"/>
</dbReference>
<evidence type="ECO:0000256" key="1">
    <source>
        <dbReference type="SAM" id="MobiDB-lite"/>
    </source>
</evidence>
<reference evidence="2 3" key="1">
    <citation type="submission" date="2018-08" db="EMBL/GenBank/DDBJ databases">
        <title>Genome and evolution of the arbuscular mycorrhizal fungus Diversispora epigaea (formerly Glomus versiforme) and its bacterial endosymbionts.</title>
        <authorList>
            <person name="Sun X."/>
            <person name="Fei Z."/>
            <person name="Harrison M."/>
        </authorList>
    </citation>
    <scope>NUCLEOTIDE SEQUENCE [LARGE SCALE GENOMIC DNA]</scope>
    <source>
        <strain evidence="2 3">IT104</strain>
    </source>
</reference>
<dbReference type="Proteomes" id="UP000266861">
    <property type="component" value="Unassembled WGS sequence"/>
</dbReference>
<feature type="compositionally biased region" description="Basic and acidic residues" evidence="1">
    <location>
        <begin position="48"/>
        <end position="67"/>
    </location>
</feature>
<dbReference type="AlphaFoldDB" id="A0A397I1D2"/>
<organism evidence="2 3">
    <name type="scientific">Diversispora epigaea</name>
    <dbReference type="NCBI Taxonomy" id="1348612"/>
    <lineage>
        <taxon>Eukaryota</taxon>
        <taxon>Fungi</taxon>
        <taxon>Fungi incertae sedis</taxon>
        <taxon>Mucoromycota</taxon>
        <taxon>Glomeromycotina</taxon>
        <taxon>Glomeromycetes</taxon>
        <taxon>Diversisporales</taxon>
        <taxon>Diversisporaceae</taxon>
        <taxon>Diversispora</taxon>
    </lineage>
</organism>
<protein>
    <submittedName>
        <fullName evidence="2">Uncharacterized protein</fullName>
    </submittedName>
</protein>
<name>A0A397I1D2_9GLOM</name>
<feature type="region of interest" description="Disordered" evidence="1">
    <location>
        <begin position="36"/>
        <end position="115"/>
    </location>
</feature>
<gene>
    <name evidence="2" type="ORF">Glove_291g34</name>
</gene>